<dbReference type="Proteomes" id="UP001153076">
    <property type="component" value="Unassembled WGS sequence"/>
</dbReference>
<dbReference type="AlphaFoldDB" id="A0A9Q1JQJ7"/>
<proteinExistence type="predicted"/>
<reference evidence="1" key="1">
    <citation type="submission" date="2022-04" db="EMBL/GenBank/DDBJ databases">
        <title>Carnegiea gigantea Genome sequencing and assembly v2.</title>
        <authorList>
            <person name="Copetti D."/>
            <person name="Sanderson M.J."/>
            <person name="Burquez A."/>
            <person name="Wojciechowski M.F."/>
        </authorList>
    </citation>
    <scope>NUCLEOTIDE SEQUENCE</scope>
    <source>
        <strain evidence="1">SGP5-SGP5p</strain>
        <tissue evidence="1">Aerial part</tissue>
    </source>
</reference>
<gene>
    <name evidence="1" type="ORF">Cgig2_006818</name>
</gene>
<evidence type="ECO:0000313" key="1">
    <source>
        <dbReference type="EMBL" id="KAJ8429077.1"/>
    </source>
</evidence>
<dbReference type="EMBL" id="JAKOGI010000939">
    <property type="protein sequence ID" value="KAJ8429077.1"/>
    <property type="molecule type" value="Genomic_DNA"/>
</dbReference>
<evidence type="ECO:0000313" key="2">
    <source>
        <dbReference type="Proteomes" id="UP001153076"/>
    </source>
</evidence>
<accession>A0A9Q1JQJ7</accession>
<evidence type="ECO:0008006" key="3">
    <source>
        <dbReference type="Google" id="ProtNLM"/>
    </source>
</evidence>
<name>A0A9Q1JQJ7_9CARY</name>
<protein>
    <recommendedName>
        <fullName evidence="3">Reverse transcriptase</fullName>
    </recommendedName>
</protein>
<organism evidence="1 2">
    <name type="scientific">Carnegiea gigantea</name>
    <dbReference type="NCBI Taxonomy" id="171969"/>
    <lineage>
        <taxon>Eukaryota</taxon>
        <taxon>Viridiplantae</taxon>
        <taxon>Streptophyta</taxon>
        <taxon>Embryophyta</taxon>
        <taxon>Tracheophyta</taxon>
        <taxon>Spermatophyta</taxon>
        <taxon>Magnoliopsida</taxon>
        <taxon>eudicotyledons</taxon>
        <taxon>Gunneridae</taxon>
        <taxon>Pentapetalae</taxon>
        <taxon>Caryophyllales</taxon>
        <taxon>Cactineae</taxon>
        <taxon>Cactaceae</taxon>
        <taxon>Cactoideae</taxon>
        <taxon>Echinocereeae</taxon>
        <taxon>Carnegiea</taxon>
    </lineage>
</organism>
<comment type="caution">
    <text evidence="1">The sequence shown here is derived from an EMBL/GenBank/DDBJ whole genome shotgun (WGS) entry which is preliminary data.</text>
</comment>
<keyword evidence="2" id="KW-1185">Reference proteome</keyword>
<sequence>MNIDEGRVVVPGKDVFKRNSMTTTRAWSLRRRDVLGQIRKCHKQEEILWWQRLWSEYLKHGDTNIRWFHTRASMTKARNLINQQKDDKGCLVQLFFFKVISLMPPSMLGLKVCDLIDFDNMCWKDAMIRELLAPCVAKVITGIPLCASTLGDKLVWHYNADGFFSLGLPTADRNLEWLSSRAIFFVRSYCDVQIKKDIPIAMMWKPPTFGTVKFNFDGGRVGENGWGWG</sequence>